<keyword evidence="3" id="KW-1185">Reference proteome</keyword>
<evidence type="ECO:0000313" key="3">
    <source>
        <dbReference type="Proteomes" id="UP000027238"/>
    </source>
</evidence>
<feature type="region of interest" description="Disordered" evidence="1">
    <location>
        <begin position="94"/>
        <end position="114"/>
    </location>
</feature>
<accession>A0A066XEM0</accession>
<reference evidence="3" key="1">
    <citation type="journal article" date="2014" name="Genome Announc.">
        <title>Draft genome sequence of Colletotrichum sublineola, a destructive pathogen of cultivated sorghum.</title>
        <authorList>
            <person name="Baroncelli R."/>
            <person name="Sanz-Martin J.M."/>
            <person name="Rech G.E."/>
            <person name="Sukno S.A."/>
            <person name="Thon M.R."/>
        </authorList>
    </citation>
    <scope>NUCLEOTIDE SEQUENCE [LARGE SCALE GENOMIC DNA]</scope>
    <source>
        <strain evidence="3">TX430BB</strain>
    </source>
</reference>
<gene>
    <name evidence="2" type="ORF">CSUB01_00432</name>
</gene>
<comment type="caution">
    <text evidence="2">The sequence shown here is derived from an EMBL/GenBank/DDBJ whole genome shotgun (WGS) entry which is preliminary data.</text>
</comment>
<name>A0A066XEM0_COLSU</name>
<dbReference type="Proteomes" id="UP000027238">
    <property type="component" value="Unassembled WGS sequence"/>
</dbReference>
<dbReference type="AlphaFoldDB" id="A0A066XEM0"/>
<proteinExistence type="predicted"/>
<evidence type="ECO:0000313" key="2">
    <source>
        <dbReference type="EMBL" id="KDN64475.1"/>
    </source>
</evidence>
<evidence type="ECO:0000256" key="1">
    <source>
        <dbReference type="SAM" id="MobiDB-lite"/>
    </source>
</evidence>
<dbReference type="EMBL" id="JMSE01001129">
    <property type="protein sequence ID" value="KDN64475.1"/>
    <property type="molecule type" value="Genomic_DNA"/>
</dbReference>
<dbReference type="HOGENOM" id="CLU_1970432_0_0_1"/>
<organism evidence="2 3">
    <name type="scientific">Colletotrichum sublineola</name>
    <name type="common">Sorghum anthracnose fungus</name>
    <dbReference type="NCBI Taxonomy" id="1173701"/>
    <lineage>
        <taxon>Eukaryota</taxon>
        <taxon>Fungi</taxon>
        <taxon>Dikarya</taxon>
        <taxon>Ascomycota</taxon>
        <taxon>Pezizomycotina</taxon>
        <taxon>Sordariomycetes</taxon>
        <taxon>Hypocreomycetidae</taxon>
        <taxon>Glomerellales</taxon>
        <taxon>Glomerellaceae</taxon>
        <taxon>Colletotrichum</taxon>
        <taxon>Colletotrichum graminicola species complex</taxon>
    </lineage>
</organism>
<feature type="region of interest" description="Disordered" evidence="1">
    <location>
        <begin position="29"/>
        <end position="71"/>
    </location>
</feature>
<sequence>MAPRAWVIRYKVPTMVPVFQYDEIDPQPRRFSKKGGQKPNLIFLGEKKTERKANTNPAGHMPSQRFGRSSPLFLCRPTQRRAAGDGYDTIAELKTKGGAPSTPRLQERGGHISSSLSLESLGRNVVM</sequence>
<protein>
    <submittedName>
        <fullName evidence="2">Uncharacterized protein</fullName>
    </submittedName>
</protein>